<dbReference type="AlphaFoldDB" id="A0A3M7SJM0"/>
<dbReference type="GO" id="GO:0008528">
    <property type="term" value="F:G protein-coupled peptide receptor activity"/>
    <property type="evidence" value="ECO:0007669"/>
    <property type="project" value="TreeGrafter"/>
</dbReference>
<keyword evidence="6" id="KW-0297">G-protein coupled receptor</keyword>
<evidence type="ECO:0000259" key="12">
    <source>
        <dbReference type="PROSITE" id="PS50227"/>
    </source>
</evidence>
<name>A0A3M7SJM0_BRAPC</name>
<comment type="similarity">
    <text evidence="2">Belongs to the G-protein coupled receptor 2 family.</text>
</comment>
<dbReference type="Gene3D" id="1.20.1070.10">
    <property type="entry name" value="Rhodopsin 7-helix transmembrane proteins"/>
    <property type="match status" value="1"/>
</dbReference>
<evidence type="ECO:0000256" key="11">
    <source>
        <dbReference type="SAM" id="Phobius"/>
    </source>
</evidence>
<evidence type="ECO:0000256" key="6">
    <source>
        <dbReference type="ARBA" id="ARBA00023040"/>
    </source>
</evidence>
<keyword evidence="10" id="KW-0807">Transducer</keyword>
<dbReference type="PANTHER" id="PTHR45620:SF17">
    <property type="entry name" value="PDF RECEPTOR"/>
    <property type="match status" value="1"/>
</dbReference>
<proteinExistence type="inferred from homology"/>
<feature type="domain" description="G-protein coupled receptors family 2 profile 2" evidence="13">
    <location>
        <begin position="117"/>
        <end position="382"/>
    </location>
</feature>
<comment type="subcellular location">
    <subcellularLocation>
        <location evidence="1">Cell membrane</location>
        <topology evidence="1">Multi-pass membrane protein</topology>
    </subcellularLocation>
</comment>
<gene>
    <name evidence="14" type="ORF">BpHYR1_045151</name>
</gene>
<evidence type="ECO:0000256" key="8">
    <source>
        <dbReference type="ARBA" id="ARBA00023170"/>
    </source>
</evidence>
<feature type="transmembrane region" description="Helical" evidence="11">
    <location>
        <begin position="154"/>
        <end position="172"/>
    </location>
</feature>
<dbReference type="InterPro" id="IPR036445">
    <property type="entry name" value="GPCR_2_extracell_dom_sf"/>
</dbReference>
<dbReference type="OrthoDB" id="5967113at2759"/>
<dbReference type="SMART" id="SM00008">
    <property type="entry name" value="HormR"/>
    <property type="match status" value="1"/>
</dbReference>
<evidence type="ECO:0000259" key="13">
    <source>
        <dbReference type="PROSITE" id="PS50261"/>
    </source>
</evidence>
<keyword evidence="7 11" id="KW-0472">Membrane</keyword>
<feature type="transmembrane region" description="Helical" evidence="11">
    <location>
        <begin position="284"/>
        <end position="308"/>
    </location>
</feature>
<dbReference type="PROSITE" id="PS50261">
    <property type="entry name" value="G_PROTEIN_RECEP_F2_4"/>
    <property type="match status" value="1"/>
</dbReference>
<evidence type="ECO:0000256" key="3">
    <source>
        <dbReference type="ARBA" id="ARBA00022475"/>
    </source>
</evidence>
<evidence type="ECO:0000256" key="2">
    <source>
        <dbReference type="ARBA" id="ARBA00005314"/>
    </source>
</evidence>
<feature type="transmembrane region" description="Helical" evidence="11">
    <location>
        <begin position="329"/>
        <end position="346"/>
    </location>
</feature>
<dbReference type="PANTHER" id="PTHR45620">
    <property type="entry name" value="PDF RECEPTOR-LIKE PROTEIN-RELATED"/>
    <property type="match status" value="1"/>
</dbReference>
<dbReference type="PRINTS" id="PR00249">
    <property type="entry name" value="GPCRSECRETIN"/>
</dbReference>
<dbReference type="STRING" id="10195.A0A3M7SJM0"/>
<evidence type="ECO:0000256" key="10">
    <source>
        <dbReference type="ARBA" id="ARBA00023224"/>
    </source>
</evidence>
<dbReference type="InterPro" id="IPR017981">
    <property type="entry name" value="GPCR_2-like_7TM"/>
</dbReference>
<evidence type="ECO:0000256" key="5">
    <source>
        <dbReference type="ARBA" id="ARBA00022989"/>
    </source>
</evidence>
<dbReference type="PROSITE" id="PS00650">
    <property type="entry name" value="G_PROTEIN_RECEP_F2_2"/>
    <property type="match status" value="1"/>
</dbReference>
<organism evidence="14 15">
    <name type="scientific">Brachionus plicatilis</name>
    <name type="common">Marine rotifer</name>
    <name type="synonym">Brachionus muelleri</name>
    <dbReference type="NCBI Taxonomy" id="10195"/>
    <lineage>
        <taxon>Eukaryota</taxon>
        <taxon>Metazoa</taxon>
        <taxon>Spiralia</taxon>
        <taxon>Gnathifera</taxon>
        <taxon>Rotifera</taxon>
        <taxon>Eurotatoria</taxon>
        <taxon>Monogononta</taxon>
        <taxon>Pseudotrocha</taxon>
        <taxon>Ploima</taxon>
        <taxon>Brachionidae</taxon>
        <taxon>Brachionus</taxon>
    </lineage>
</organism>
<evidence type="ECO:0000256" key="9">
    <source>
        <dbReference type="ARBA" id="ARBA00023180"/>
    </source>
</evidence>
<reference evidence="14 15" key="1">
    <citation type="journal article" date="2018" name="Sci. Rep.">
        <title>Genomic signatures of local adaptation to the degree of environmental predictability in rotifers.</title>
        <authorList>
            <person name="Franch-Gras L."/>
            <person name="Hahn C."/>
            <person name="Garcia-Roger E.M."/>
            <person name="Carmona M.J."/>
            <person name="Serra M."/>
            <person name="Gomez A."/>
        </authorList>
    </citation>
    <scope>NUCLEOTIDE SEQUENCE [LARGE SCALE GENOMIC DNA]</scope>
    <source>
        <strain evidence="14">HYR1</strain>
    </source>
</reference>
<dbReference type="Pfam" id="PF00002">
    <property type="entry name" value="7tm_2"/>
    <property type="match status" value="1"/>
</dbReference>
<keyword evidence="8 14" id="KW-0675">Receptor</keyword>
<dbReference type="Proteomes" id="UP000276133">
    <property type="component" value="Unassembled WGS sequence"/>
</dbReference>
<dbReference type="SUPFAM" id="SSF111418">
    <property type="entry name" value="Hormone receptor domain"/>
    <property type="match status" value="1"/>
</dbReference>
<keyword evidence="5 11" id="KW-1133">Transmembrane helix</keyword>
<feature type="transmembrane region" description="Helical" evidence="11">
    <location>
        <begin position="122"/>
        <end position="142"/>
    </location>
</feature>
<dbReference type="EMBL" id="REGN01001265">
    <property type="protein sequence ID" value="RNA35966.1"/>
    <property type="molecule type" value="Genomic_DNA"/>
</dbReference>
<dbReference type="PROSITE" id="PS50227">
    <property type="entry name" value="G_PROTEIN_RECEP_F2_3"/>
    <property type="match status" value="1"/>
</dbReference>
<feature type="transmembrane region" description="Helical" evidence="11">
    <location>
        <begin position="242"/>
        <end position="264"/>
    </location>
</feature>
<feature type="transmembrane region" description="Helical" evidence="11">
    <location>
        <begin position="192"/>
        <end position="209"/>
    </location>
</feature>
<keyword evidence="3" id="KW-1003">Cell membrane</keyword>
<evidence type="ECO:0000256" key="1">
    <source>
        <dbReference type="ARBA" id="ARBA00004651"/>
    </source>
</evidence>
<sequence>MMFQTSEECHSYLESIDKLVYKGNATGCPGVFDKIMCWPAVAASTLINIPCPNFDGLFDETKNLTKKCLESGVWDGINRTNQPHGYTNYEVCLTQDSLRQSKEILGNPGNQQILRIIDHIEIVGLVLSFFCICFSLFIFGYHKNLRCKRTKIHLNLFITIFIQSIVRIVSYIDRFSFRILNPELIAYESQLMLYSKAICPLMITILEYIQMCNFMWMLNEGAYLNILLTYSVFDDNKKGIMIAYYVIGWGFPGIMVTIWSGILLKIVGINDICWSGFYNWKTYWIIKTPIIIAITINIICLINVIRILASKLRENRTSEIDQIKKSLKAAILLLPLFGITHIFEVYEFQPQNWYLNLIFSIIKAILVFYQGVFLSILYCFMNNEVKNTIRRNWLNKIKFKSKCFEGGRNRRKKGANGRMTTEGDNLLDMQMTEITKTAYTMSKTEDICI</sequence>
<evidence type="ECO:0000313" key="15">
    <source>
        <dbReference type="Proteomes" id="UP000276133"/>
    </source>
</evidence>
<dbReference type="Pfam" id="PF02793">
    <property type="entry name" value="HRM"/>
    <property type="match status" value="1"/>
</dbReference>
<dbReference type="InterPro" id="IPR050332">
    <property type="entry name" value="GPCR_2"/>
</dbReference>
<accession>A0A3M7SJM0</accession>
<comment type="caution">
    <text evidence="14">The sequence shown here is derived from an EMBL/GenBank/DDBJ whole genome shotgun (WGS) entry which is preliminary data.</text>
</comment>
<protein>
    <submittedName>
        <fullName evidence="14">PDF receptor-like</fullName>
    </submittedName>
</protein>
<dbReference type="InterPro" id="IPR017983">
    <property type="entry name" value="GPCR_2_secretin-like_CS"/>
</dbReference>
<keyword evidence="15" id="KW-1185">Reference proteome</keyword>
<dbReference type="InterPro" id="IPR000832">
    <property type="entry name" value="GPCR_2_secretin-like"/>
</dbReference>
<dbReference type="GO" id="GO:0005886">
    <property type="term" value="C:plasma membrane"/>
    <property type="evidence" value="ECO:0007669"/>
    <property type="project" value="UniProtKB-SubCell"/>
</dbReference>
<keyword evidence="4 11" id="KW-0812">Transmembrane</keyword>
<feature type="transmembrane region" description="Helical" evidence="11">
    <location>
        <begin position="358"/>
        <end position="381"/>
    </location>
</feature>
<feature type="domain" description="G-protein coupled receptors family 2 profile 1" evidence="12">
    <location>
        <begin position="8"/>
        <end position="96"/>
    </location>
</feature>
<dbReference type="InterPro" id="IPR001879">
    <property type="entry name" value="GPCR_2_extracellular_dom"/>
</dbReference>
<dbReference type="GO" id="GO:0007166">
    <property type="term" value="P:cell surface receptor signaling pathway"/>
    <property type="evidence" value="ECO:0007669"/>
    <property type="project" value="InterPro"/>
</dbReference>
<dbReference type="GO" id="GO:0007188">
    <property type="term" value="P:adenylate cyclase-modulating G protein-coupled receptor signaling pathway"/>
    <property type="evidence" value="ECO:0007669"/>
    <property type="project" value="TreeGrafter"/>
</dbReference>
<dbReference type="PROSITE" id="PS00649">
    <property type="entry name" value="G_PROTEIN_RECEP_F2_1"/>
    <property type="match status" value="1"/>
</dbReference>
<keyword evidence="9" id="KW-0325">Glycoprotein</keyword>
<dbReference type="Gene3D" id="4.10.1240.10">
    <property type="entry name" value="GPCR, family 2, extracellular hormone receptor domain"/>
    <property type="match status" value="1"/>
</dbReference>
<evidence type="ECO:0000256" key="7">
    <source>
        <dbReference type="ARBA" id="ARBA00023136"/>
    </source>
</evidence>
<evidence type="ECO:0000313" key="14">
    <source>
        <dbReference type="EMBL" id="RNA35966.1"/>
    </source>
</evidence>
<evidence type="ECO:0000256" key="4">
    <source>
        <dbReference type="ARBA" id="ARBA00022692"/>
    </source>
</evidence>